<name>A0A944GRL0_9HYPH</name>
<dbReference type="EMBL" id="QTKU01000001">
    <property type="protein sequence ID" value="MBS8258621.1"/>
    <property type="molecule type" value="Genomic_DNA"/>
</dbReference>
<proteinExistence type="predicted"/>
<sequence>MTGNIAKAICFVAVTPFLSAAPAFADCGDETGLLIKGDTAVLHATPPPSALEVGEPFALTLEICEAAAGMEVIRLNARMPAHGHGMNYEPELSRLDDGRYLAEGMLLHMPGEWEFVVDVRSSDQSERLTAAVDLKP</sequence>
<evidence type="ECO:0008006" key="4">
    <source>
        <dbReference type="Google" id="ProtNLM"/>
    </source>
</evidence>
<gene>
    <name evidence="2" type="ORF">DYI23_00190</name>
</gene>
<evidence type="ECO:0000313" key="3">
    <source>
        <dbReference type="Proteomes" id="UP000705379"/>
    </source>
</evidence>
<reference evidence="2" key="1">
    <citation type="submission" date="2018-08" db="EMBL/GenBank/DDBJ databases">
        <authorList>
            <person name="Jin W."/>
            <person name="Wang H."/>
            <person name="Yang Y."/>
            <person name="Li M."/>
            <person name="Liu J."/>
        </authorList>
    </citation>
    <scope>NUCLEOTIDE SEQUENCE</scope>
    <source>
        <strain evidence="2">AESS21</strain>
    </source>
</reference>
<keyword evidence="1" id="KW-0732">Signal</keyword>
<feature type="signal peptide" evidence="1">
    <location>
        <begin position="1"/>
        <end position="25"/>
    </location>
</feature>
<reference evidence="2" key="2">
    <citation type="journal article" date="2021" name="Microorganisms">
        <title>Bacterial Dimethylsulfoniopropionate Biosynthesis in the East China Sea.</title>
        <authorList>
            <person name="Liu J."/>
            <person name="Zhang Y."/>
            <person name="Liu J."/>
            <person name="Zhong H."/>
            <person name="Williams B.T."/>
            <person name="Zheng Y."/>
            <person name="Curson A.R.J."/>
            <person name="Sun C."/>
            <person name="Sun H."/>
            <person name="Song D."/>
            <person name="Wagner Mackenzie B."/>
            <person name="Bermejo Martinez A."/>
            <person name="Todd J.D."/>
            <person name="Zhang X.H."/>
        </authorList>
    </citation>
    <scope>NUCLEOTIDE SEQUENCE</scope>
    <source>
        <strain evidence="2">AESS21</strain>
    </source>
</reference>
<organism evidence="2 3">
    <name type="scientific">Roseibium polysiphoniae</name>
    <dbReference type="NCBI Taxonomy" id="2571221"/>
    <lineage>
        <taxon>Bacteria</taxon>
        <taxon>Pseudomonadati</taxon>
        <taxon>Pseudomonadota</taxon>
        <taxon>Alphaproteobacteria</taxon>
        <taxon>Hyphomicrobiales</taxon>
        <taxon>Stappiaceae</taxon>
        <taxon>Roseibium</taxon>
    </lineage>
</organism>
<evidence type="ECO:0000313" key="2">
    <source>
        <dbReference type="EMBL" id="MBS8258621.1"/>
    </source>
</evidence>
<accession>A0A944GRL0</accession>
<dbReference type="AlphaFoldDB" id="A0A944GRL0"/>
<dbReference type="RefSeq" id="WP_213214402.1">
    <property type="nucleotide sequence ID" value="NZ_QTKU01000001.1"/>
</dbReference>
<comment type="caution">
    <text evidence="2">The sequence shown here is derived from an EMBL/GenBank/DDBJ whole genome shotgun (WGS) entry which is preliminary data.</text>
</comment>
<evidence type="ECO:0000256" key="1">
    <source>
        <dbReference type="SAM" id="SignalP"/>
    </source>
</evidence>
<feature type="chain" id="PRO_5037091896" description="YtkA-like domain-containing protein" evidence="1">
    <location>
        <begin position="26"/>
        <end position="136"/>
    </location>
</feature>
<protein>
    <recommendedName>
        <fullName evidence="4">YtkA-like domain-containing protein</fullName>
    </recommendedName>
</protein>
<dbReference type="Proteomes" id="UP000705379">
    <property type="component" value="Unassembled WGS sequence"/>
</dbReference>